<dbReference type="PANTHER" id="PTHR43394">
    <property type="entry name" value="ATP-DEPENDENT PERMEASE MDL1, MITOCHONDRIAL"/>
    <property type="match status" value="1"/>
</dbReference>
<evidence type="ECO:0000256" key="5">
    <source>
        <dbReference type="ARBA" id="ARBA00022741"/>
    </source>
</evidence>
<evidence type="ECO:0000259" key="15">
    <source>
        <dbReference type="PROSITE" id="PS50929"/>
    </source>
</evidence>
<evidence type="ECO:0000256" key="8">
    <source>
        <dbReference type="ARBA" id="ARBA00022989"/>
    </source>
</evidence>
<feature type="domain" description="ABC transmembrane type-1" evidence="15">
    <location>
        <begin position="22"/>
        <end position="304"/>
    </location>
</feature>
<evidence type="ECO:0000256" key="3">
    <source>
        <dbReference type="ARBA" id="ARBA00022475"/>
    </source>
</evidence>
<evidence type="ECO:0000313" key="16">
    <source>
        <dbReference type="EMBL" id="RZO27177.1"/>
    </source>
</evidence>
<dbReference type="InterPro" id="IPR036640">
    <property type="entry name" value="ABC1_TM_sf"/>
</dbReference>
<dbReference type="GO" id="GO:0015421">
    <property type="term" value="F:ABC-type oligopeptide transporter activity"/>
    <property type="evidence" value="ECO:0007669"/>
    <property type="project" value="TreeGrafter"/>
</dbReference>
<gene>
    <name evidence="16" type="primary">msbA</name>
    <name evidence="11" type="synonym">lpxK</name>
    <name evidence="16" type="ORF">EVA92_00090</name>
</gene>
<protein>
    <recommendedName>
        <fullName evidence="11 12">Tetraacyldisaccharide 4'-kinase</fullName>
        <ecNumber evidence="11 12">2.7.1.130</ecNumber>
    </recommendedName>
    <alternativeName>
        <fullName evidence="11">Lipid A 4'-kinase</fullName>
    </alternativeName>
</protein>
<dbReference type="PROSITE" id="PS00018">
    <property type="entry name" value="EF_HAND_1"/>
    <property type="match status" value="1"/>
</dbReference>
<evidence type="ECO:0000256" key="11">
    <source>
        <dbReference type="HAMAP-Rule" id="MF_00409"/>
    </source>
</evidence>
<keyword evidence="10 13" id="KW-0472">Membrane</keyword>
<dbReference type="InterPro" id="IPR011917">
    <property type="entry name" value="ABC_transpr_lipidA"/>
</dbReference>
<dbReference type="PROSITE" id="PS50929">
    <property type="entry name" value="ABC_TM1F"/>
    <property type="match status" value="1"/>
</dbReference>
<feature type="transmembrane region" description="Helical" evidence="13">
    <location>
        <begin position="162"/>
        <end position="180"/>
    </location>
</feature>
<name>A0A520N124_9GAMM</name>
<keyword evidence="11" id="KW-0441">Lipid A biosynthesis</keyword>
<dbReference type="GO" id="GO:0009029">
    <property type="term" value="F:lipid-A 4'-kinase activity"/>
    <property type="evidence" value="ECO:0007669"/>
    <property type="project" value="UniProtKB-UniRule"/>
</dbReference>
<keyword evidence="5 11" id="KW-0547">Nucleotide-binding</keyword>
<feature type="transmembrane region" description="Helical" evidence="13">
    <location>
        <begin position="139"/>
        <end position="156"/>
    </location>
</feature>
<dbReference type="UniPathway" id="UPA00359">
    <property type="reaction ID" value="UER00482"/>
</dbReference>
<feature type="binding site" evidence="11">
    <location>
        <begin position="647"/>
        <end position="654"/>
    </location>
    <ligand>
        <name>ATP</name>
        <dbReference type="ChEBI" id="CHEBI:30616"/>
    </ligand>
</feature>
<dbReference type="InterPro" id="IPR003593">
    <property type="entry name" value="AAA+_ATPase"/>
</dbReference>
<evidence type="ECO:0000256" key="7">
    <source>
        <dbReference type="ARBA" id="ARBA00022967"/>
    </source>
</evidence>
<comment type="function">
    <text evidence="11">Transfers the gamma-phosphate of ATP to the 4'-position of a tetraacyldisaccharide 1-phosphate intermediate (termed DS-1-P) to form tetraacyldisaccharide 1,4'-bis-phosphate (lipid IVA).</text>
</comment>
<evidence type="ECO:0000256" key="9">
    <source>
        <dbReference type="ARBA" id="ARBA00023055"/>
    </source>
</evidence>
<dbReference type="Pfam" id="PF00005">
    <property type="entry name" value="ABC_tran"/>
    <property type="match status" value="1"/>
</dbReference>
<dbReference type="NCBIfam" id="TIGR00682">
    <property type="entry name" value="lpxK"/>
    <property type="match status" value="1"/>
</dbReference>
<evidence type="ECO:0000256" key="4">
    <source>
        <dbReference type="ARBA" id="ARBA00022692"/>
    </source>
</evidence>
<comment type="caution">
    <text evidence="16">The sequence shown here is derived from an EMBL/GenBank/DDBJ whole genome shotgun (WGS) entry which is preliminary data.</text>
</comment>
<comment type="catalytic activity">
    <reaction evidence="11">
        <text>a lipid A disaccharide + ATP = a lipid IVA + ADP + H(+)</text>
        <dbReference type="Rhea" id="RHEA:67840"/>
        <dbReference type="ChEBI" id="CHEBI:15378"/>
        <dbReference type="ChEBI" id="CHEBI:30616"/>
        <dbReference type="ChEBI" id="CHEBI:176343"/>
        <dbReference type="ChEBI" id="CHEBI:176425"/>
        <dbReference type="ChEBI" id="CHEBI:456216"/>
        <dbReference type="EC" id="2.7.1.130"/>
    </reaction>
</comment>
<dbReference type="InterPro" id="IPR003758">
    <property type="entry name" value="LpxK"/>
</dbReference>
<dbReference type="FunFam" id="3.40.50.300:FF:000218">
    <property type="entry name" value="Multidrug ABC transporter ATP-binding protein"/>
    <property type="match status" value="1"/>
</dbReference>
<dbReference type="Pfam" id="PF02606">
    <property type="entry name" value="LpxK"/>
    <property type="match status" value="1"/>
</dbReference>
<dbReference type="AlphaFoldDB" id="A0A520N124"/>
<sequence>MRGSIYKRLLSYTFRFKGLFSLSIFGFLLFALADISAVEWLKRVIGFINSENQGFLNPLNLALLLLLISTVRGIGFYIGNFFMANVGLKVVHNLRQDLISSLLLQPMSFFDQASKGEIVNRVIFTTNQITGAATNALKILAKEGFLLVGLFIYLIYLSWKLTVVILLIAPLIGVVVGLAGKRLRRVAKKIQDVMGIVTQVSNEIATGAREIKSFGNEESENIRFKQANDENLKQNLKMESTTNIATPLIQIFVAAALAGMSFLALSNLDDLNLPSESFVAFFTAAGLMARPIRQLSSLNAIIQKGLAAAEDIFNSIDKDSENFIQGMELTKKLQGDICLKNVTFGYSENKKAVLDDITIEAKKGETIALVGRSGSGKSTIVNLLNRFYDHYEGSITVDGYDIKKIRLKDLRSSISYVSQDPTLFNDTVKNNIAYGIDNVSDSAIFQAAREANAYEFIASLPEGFDTKIGDNGMLLSGGEKQRIAIARALLKQSSILIFDEATSALDNESEKEIQNAIEKASKNKTTFIIAHRLSTVEKADRIYVIEEGKITQSGTHKELIEEEGLYNVLQGSPEIGKEDIVDTRIDSFIPTKLPQQKNYWNRLGPANILLAPLSAIYWLGSSLRNLLGNAKRSKNHEIPVIVVGNVTVGGNGKTPLVNQIALDLKNMGYNPAIILRGYKGSFSGTKLVDSETTAQQVGDEAIFHYRRGFNVVVDRDRARALSFIERNTDSDIVVSDDGLQHFNLRRNFEIVVEDSSRDFGNRLFLPAGPLRDNISRKDQVDIFLHSGRAKNSKYFFELEPDSWVNLATGKSYQIDEFPFGKNVNVVSGIANPVRFLETLNGIKINYDFKLFSDHHFFTKKDLEFEYQRPLIMTEKDAVRISSGEVNESIWYLKMRVKLNINLTKIIKEKINEQ</sequence>
<comment type="similarity">
    <text evidence="11">Belongs to the LpxK family.</text>
</comment>
<evidence type="ECO:0000256" key="6">
    <source>
        <dbReference type="ARBA" id="ARBA00022840"/>
    </source>
</evidence>
<evidence type="ECO:0000256" key="10">
    <source>
        <dbReference type="ARBA" id="ARBA00023136"/>
    </source>
</evidence>
<dbReference type="InterPro" id="IPR039421">
    <property type="entry name" value="Type_1_exporter"/>
</dbReference>
<dbReference type="GO" id="GO:0034040">
    <property type="term" value="F:ATPase-coupled lipid transmembrane transporter activity"/>
    <property type="evidence" value="ECO:0007669"/>
    <property type="project" value="InterPro"/>
</dbReference>
<dbReference type="SMART" id="SM00382">
    <property type="entry name" value="AAA"/>
    <property type="match status" value="1"/>
</dbReference>
<dbReference type="InterPro" id="IPR027417">
    <property type="entry name" value="P-loop_NTPase"/>
</dbReference>
<dbReference type="PROSITE" id="PS50893">
    <property type="entry name" value="ABC_TRANSPORTER_2"/>
    <property type="match status" value="1"/>
</dbReference>
<feature type="transmembrane region" description="Helical" evidence="13">
    <location>
        <begin position="244"/>
        <end position="265"/>
    </location>
</feature>
<dbReference type="Pfam" id="PF00664">
    <property type="entry name" value="ABC_membrane"/>
    <property type="match status" value="1"/>
</dbReference>
<keyword evidence="11" id="KW-0443">Lipid metabolism</keyword>
<dbReference type="NCBIfam" id="TIGR02203">
    <property type="entry name" value="MsbA_lipidA"/>
    <property type="match status" value="1"/>
</dbReference>
<keyword evidence="6 11" id="KW-0067">ATP-binding</keyword>
<evidence type="ECO:0000256" key="13">
    <source>
        <dbReference type="SAM" id="Phobius"/>
    </source>
</evidence>
<dbReference type="InterPro" id="IPR003439">
    <property type="entry name" value="ABC_transporter-like_ATP-bd"/>
</dbReference>
<reference evidence="16 17" key="1">
    <citation type="submission" date="2019-02" db="EMBL/GenBank/DDBJ databases">
        <title>Prokaryotic population dynamics and viral predation in marine succession experiment using metagenomics: the confinement effect.</title>
        <authorList>
            <person name="Haro-Moreno J.M."/>
            <person name="Rodriguez-Valera F."/>
            <person name="Lopez-Perez M."/>
        </authorList>
    </citation>
    <scope>NUCLEOTIDE SEQUENCE [LARGE SCALE GENOMIC DNA]</scope>
    <source>
        <strain evidence="16">MED-G159</strain>
    </source>
</reference>
<evidence type="ECO:0000256" key="2">
    <source>
        <dbReference type="ARBA" id="ARBA00022448"/>
    </source>
</evidence>
<keyword evidence="9" id="KW-0445">Lipid transport</keyword>
<dbReference type="GO" id="GO:0009245">
    <property type="term" value="P:lipid A biosynthetic process"/>
    <property type="evidence" value="ECO:0007669"/>
    <property type="project" value="UniProtKB-UniRule"/>
</dbReference>
<dbReference type="InterPro" id="IPR017871">
    <property type="entry name" value="ABC_transporter-like_CS"/>
</dbReference>
<dbReference type="InterPro" id="IPR018247">
    <property type="entry name" value="EF_Hand_1_Ca_BS"/>
</dbReference>
<accession>A0A520N124</accession>
<dbReference type="GO" id="GO:0016887">
    <property type="term" value="F:ATP hydrolysis activity"/>
    <property type="evidence" value="ECO:0007669"/>
    <property type="project" value="InterPro"/>
</dbReference>
<dbReference type="EMBL" id="SHBE01000001">
    <property type="protein sequence ID" value="RZO27177.1"/>
    <property type="molecule type" value="Genomic_DNA"/>
</dbReference>
<dbReference type="PANTHER" id="PTHR43394:SF1">
    <property type="entry name" value="ATP-BINDING CASSETTE SUB-FAMILY B MEMBER 10, MITOCHONDRIAL"/>
    <property type="match status" value="1"/>
</dbReference>
<keyword evidence="8 13" id="KW-1133">Transmembrane helix</keyword>
<dbReference type="InterPro" id="IPR011527">
    <property type="entry name" value="ABC1_TM_dom"/>
</dbReference>
<dbReference type="HAMAP" id="MF_00409">
    <property type="entry name" value="LpxK"/>
    <property type="match status" value="1"/>
</dbReference>
<dbReference type="GO" id="GO:0005886">
    <property type="term" value="C:plasma membrane"/>
    <property type="evidence" value="ECO:0007669"/>
    <property type="project" value="UniProtKB-SubCell"/>
</dbReference>
<keyword evidence="11" id="KW-0418">Kinase</keyword>
<evidence type="ECO:0000313" key="17">
    <source>
        <dbReference type="Proteomes" id="UP000315825"/>
    </source>
</evidence>
<dbReference type="EC" id="2.7.1.130" evidence="11 12"/>
<keyword evidence="2" id="KW-0813">Transport</keyword>
<dbReference type="Gene3D" id="3.40.50.300">
    <property type="entry name" value="P-loop containing nucleotide triphosphate hydrolases"/>
    <property type="match status" value="1"/>
</dbReference>
<dbReference type="SUPFAM" id="SSF52540">
    <property type="entry name" value="P-loop containing nucleoside triphosphate hydrolases"/>
    <property type="match status" value="2"/>
</dbReference>
<evidence type="ECO:0000256" key="1">
    <source>
        <dbReference type="ARBA" id="ARBA00004651"/>
    </source>
</evidence>
<comment type="subcellular location">
    <subcellularLocation>
        <location evidence="1">Cell membrane</location>
        <topology evidence="1">Multi-pass membrane protein</topology>
    </subcellularLocation>
</comment>
<dbReference type="PROSITE" id="PS00211">
    <property type="entry name" value="ABC_TRANSPORTER_1"/>
    <property type="match status" value="1"/>
</dbReference>
<keyword evidence="11" id="KW-0444">Lipid biosynthesis</keyword>
<keyword evidence="3" id="KW-1003">Cell membrane</keyword>
<dbReference type="CDD" id="cd18552">
    <property type="entry name" value="ABC_6TM_MsbA_like"/>
    <property type="match status" value="1"/>
</dbReference>
<keyword evidence="7" id="KW-1278">Translocase</keyword>
<keyword evidence="4 13" id="KW-0812">Transmembrane</keyword>
<evidence type="ECO:0000259" key="14">
    <source>
        <dbReference type="PROSITE" id="PS50893"/>
    </source>
</evidence>
<dbReference type="GO" id="GO:0005524">
    <property type="term" value="F:ATP binding"/>
    <property type="evidence" value="ECO:0007669"/>
    <property type="project" value="UniProtKB-UniRule"/>
</dbReference>
<organism evidence="16 17">
    <name type="scientific">SAR86 cluster bacterium</name>
    <dbReference type="NCBI Taxonomy" id="2030880"/>
    <lineage>
        <taxon>Bacteria</taxon>
        <taxon>Pseudomonadati</taxon>
        <taxon>Pseudomonadota</taxon>
        <taxon>Gammaproteobacteria</taxon>
        <taxon>SAR86 cluster</taxon>
    </lineage>
</organism>
<dbReference type="SUPFAM" id="SSF90123">
    <property type="entry name" value="ABC transporter transmembrane region"/>
    <property type="match status" value="1"/>
</dbReference>
<feature type="transmembrane region" description="Helical" evidence="13">
    <location>
        <begin position="61"/>
        <end position="83"/>
    </location>
</feature>
<dbReference type="Gene3D" id="1.20.1560.10">
    <property type="entry name" value="ABC transporter type 1, transmembrane domain"/>
    <property type="match status" value="1"/>
</dbReference>
<evidence type="ECO:0000256" key="12">
    <source>
        <dbReference type="NCBIfam" id="TIGR00682"/>
    </source>
</evidence>
<dbReference type="Proteomes" id="UP000315825">
    <property type="component" value="Unassembled WGS sequence"/>
</dbReference>
<comment type="pathway">
    <text evidence="11">Glycolipid biosynthesis; lipid IV(A) biosynthesis; lipid IV(A) from (3R)-3-hydroxytetradecanoyl-[acyl-carrier-protein] and UDP-N-acetyl-alpha-D-glucosamine: step 6/6.</text>
</comment>
<keyword evidence="11" id="KW-0808">Transferase</keyword>
<feature type="domain" description="ABC transporter" evidence="14">
    <location>
        <begin position="337"/>
        <end position="572"/>
    </location>
</feature>
<proteinExistence type="inferred from homology"/>